<evidence type="ECO:0000313" key="4">
    <source>
        <dbReference type="Proteomes" id="UP000030765"/>
    </source>
</evidence>
<organism evidence="2">
    <name type="scientific">Anopheles sinensis</name>
    <name type="common">Mosquito</name>
    <dbReference type="NCBI Taxonomy" id="74873"/>
    <lineage>
        <taxon>Eukaryota</taxon>
        <taxon>Metazoa</taxon>
        <taxon>Ecdysozoa</taxon>
        <taxon>Arthropoda</taxon>
        <taxon>Hexapoda</taxon>
        <taxon>Insecta</taxon>
        <taxon>Pterygota</taxon>
        <taxon>Neoptera</taxon>
        <taxon>Endopterygota</taxon>
        <taxon>Diptera</taxon>
        <taxon>Nematocera</taxon>
        <taxon>Culicoidea</taxon>
        <taxon>Culicidae</taxon>
        <taxon>Anophelinae</taxon>
        <taxon>Anopheles</taxon>
    </lineage>
</organism>
<keyword evidence="4" id="KW-1185">Reference proteome</keyword>
<feature type="chain" id="PRO_5042676969" evidence="1">
    <location>
        <begin position="22"/>
        <end position="102"/>
    </location>
</feature>
<dbReference type="OrthoDB" id="382013at2759"/>
<dbReference type="VEuPathDB" id="VectorBase:ASIS004905"/>
<evidence type="ECO:0000313" key="3">
    <source>
        <dbReference type="EnsemblMetazoa" id="ASIC015046-PA"/>
    </source>
</evidence>
<evidence type="ECO:0000313" key="2">
    <source>
        <dbReference type="EMBL" id="KFB47030.1"/>
    </source>
</evidence>
<name>A0A084W9Y6_ANOSI</name>
<protein>
    <submittedName>
        <fullName evidence="2">AGAP007023-PA-like protein</fullName>
    </submittedName>
</protein>
<dbReference type="VEuPathDB" id="VectorBase:ASIC015046"/>
<dbReference type="STRING" id="74873.A0A084W9Y6"/>
<dbReference type="AlphaFoldDB" id="A0A084W9Y6"/>
<sequence length="102" mass="11808">MAHRILGWLTLLSCYAYDAAVATIHGILFLDSNWEKVSSTAHKNTHISALAYDEVLKKLYFSDLDHTEYLFALDYDNNATEWHKVTKLLLKSNKTNCRKHHN</sequence>
<reference evidence="3" key="2">
    <citation type="submission" date="2020-05" db="UniProtKB">
        <authorList>
            <consortium name="EnsemblMetazoa"/>
        </authorList>
    </citation>
    <scope>IDENTIFICATION</scope>
</reference>
<gene>
    <name evidence="2" type="ORF">ZHAS_00015046</name>
</gene>
<proteinExistence type="predicted"/>
<dbReference type="EMBL" id="KE525326">
    <property type="protein sequence ID" value="KFB47030.1"/>
    <property type="molecule type" value="Genomic_DNA"/>
</dbReference>
<reference evidence="2 4" key="1">
    <citation type="journal article" date="2014" name="BMC Genomics">
        <title>Genome sequence of Anopheles sinensis provides insight into genetics basis of mosquito competence for malaria parasites.</title>
        <authorList>
            <person name="Zhou D."/>
            <person name="Zhang D."/>
            <person name="Ding G."/>
            <person name="Shi L."/>
            <person name="Hou Q."/>
            <person name="Ye Y."/>
            <person name="Xu Y."/>
            <person name="Zhou H."/>
            <person name="Xiong C."/>
            <person name="Li S."/>
            <person name="Yu J."/>
            <person name="Hong S."/>
            <person name="Yu X."/>
            <person name="Zou P."/>
            <person name="Chen C."/>
            <person name="Chang X."/>
            <person name="Wang W."/>
            <person name="Lv Y."/>
            <person name="Sun Y."/>
            <person name="Ma L."/>
            <person name="Shen B."/>
            <person name="Zhu C."/>
        </authorList>
    </citation>
    <scope>NUCLEOTIDE SEQUENCE [LARGE SCALE GENOMIC DNA]</scope>
</reference>
<dbReference type="EMBL" id="ATLV01021972">
    <property type="status" value="NOT_ANNOTATED_CDS"/>
    <property type="molecule type" value="Genomic_DNA"/>
</dbReference>
<feature type="signal peptide" evidence="1">
    <location>
        <begin position="1"/>
        <end position="21"/>
    </location>
</feature>
<dbReference type="EnsemblMetazoa" id="ASIC015046-RA">
    <property type="protein sequence ID" value="ASIC015046-PA"/>
    <property type="gene ID" value="ASIC015046"/>
</dbReference>
<keyword evidence="1" id="KW-0732">Signal</keyword>
<dbReference type="Proteomes" id="UP000030765">
    <property type="component" value="Unassembled WGS sequence"/>
</dbReference>
<accession>A0A084W9Y6</accession>
<evidence type="ECO:0000256" key="1">
    <source>
        <dbReference type="SAM" id="SignalP"/>
    </source>
</evidence>